<keyword evidence="2" id="KW-1185">Reference proteome</keyword>
<dbReference type="RefSeq" id="XP_001317001.1">
    <property type="nucleotide sequence ID" value="XM_001316966.1"/>
</dbReference>
<name>A2ERH5_TRIV3</name>
<proteinExistence type="predicted"/>
<gene>
    <name evidence="1" type="ORF">TVAG_289200</name>
</gene>
<dbReference type="EMBL" id="DS113466">
    <property type="protein sequence ID" value="EAY04778.1"/>
    <property type="molecule type" value="Genomic_DNA"/>
</dbReference>
<reference evidence="1" key="2">
    <citation type="journal article" date="2007" name="Science">
        <title>Draft genome sequence of the sexually transmitted pathogen Trichomonas vaginalis.</title>
        <authorList>
            <person name="Carlton J.M."/>
            <person name="Hirt R.P."/>
            <person name="Silva J.C."/>
            <person name="Delcher A.L."/>
            <person name="Schatz M."/>
            <person name="Zhao Q."/>
            <person name="Wortman J.R."/>
            <person name="Bidwell S.L."/>
            <person name="Alsmark U.C.M."/>
            <person name="Besteiro S."/>
            <person name="Sicheritz-Ponten T."/>
            <person name="Noel C.J."/>
            <person name="Dacks J.B."/>
            <person name="Foster P.G."/>
            <person name="Simillion C."/>
            <person name="Van de Peer Y."/>
            <person name="Miranda-Saavedra D."/>
            <person name="Barton G.J."/>
            <person name="Westrop G.D."/>
            <person name="Mueller S."/>
            <person name="Dessi D."/>
            <person name="Fiori P.L."/>
            <person name="Ren Q."/>
            <person name="Paulsen I."/>
            <person name="Zhang H."/>
            <person name="Bastida-Corcuera F.D."/>
            <person name="Simoes-Barbosa A."/>
            <person name="Brown M.T."/>
            <person name="Hayes R.D."/>
            <person name="Mukherjee M."/>
            <person name="Okumura C.Y."/>
            <person name="Schneider R."/>
            <person name="Smith A.J."/>
            <person name="Vanacova S."/>
            <person name="Villalvazo M."/>
            <person name="Haas B.J."/>
            <person name="Pertea M."/>
            <person name="Feldblyum T.V."/>
            <person name="Utterback T.R."/>
            <person name="Shu C.L."/>
            <person name="Osoegawa K."/>
            <person name="de Jong P.J."/>
            <person name="Hrdy I."/>
            <person name="Horvathova L."/>
            <person name="Zubacova Z."/>
            <person name="Dolezal P."/>
            <person name="Malik S.B."/>
            <person name="Logsdon J.M. Jr."/>
            <person name="Henze K."/>
            <person name="Gupta A."/>
            <person name="Wang C.C."/>
            <person name="Dunne R.L."/>
            <person name="Upcroft J.A."/>
            <person name="Upcroft P."/>
            <person name="White O."/>
            <person name="Salzberg S.L."/>
            <person name="Tang P."/>
            <person name="Chiu C.-H."/>
            <person name="Lee Y.-S."/>
            <person name="Embley T.M."/>
            <person name="Coombs G.H."/>
            <person name="Mottram J.C."/>
            <person name="Tachezy J."/>
            <person name="Fraser-Liggett C.M."/>
            <person name="Johnson P.J."/>
        </authorList>
    </citation>
    <scope>NUCLEOTIDE SEQUENCE [LARGE SCALE GENOMIC DNA]</scope>
    <source>
        <strain evidence="1">G3</strain>
    </source>
</reference>
<accession>A2ERH5</accession>
<dbReference type="AlphaFoldDB" id="A2ERH5"/>
<dbReference type="InParanoid" id="A2ERH5"/>
<evidence type="ECO:0000313" key="2">
    <source>
        <dbReference type="Proteomes" id="UP000001542"/>
    </source>
</evidence>
<dbReference type="VEuPathDB" id="TrichDB:TVAG_289200"/>
<organism evidence="1 2">
    <name type="scientific">Trichomonas vaginalis (strain ATCC PRA-98 / G3)</name>
    <dbReference type="NCBI Taxonomy" id="412133"/>
    <lineage>
        <taxon>Eukaryota</taxon>
        <taxon>Metamonada</taxon>
        <taxon>Parabasalia</taxon>
        <taxon>Trichomonadida</taxon>
        <taxon>Trichomonadidae</taxon>
        <taxon>Trichomonas</taxon>
    </lineage>
</organism>
<protein>
    <submittedName>
        <fullName evidence="1">Uncharacterized protein</fullName>
    </submittedName>
</protein>
<dbReference type="KEGG" id="tva:4762642"/>
<dbReference type="VEuPathDB" id="TrichDB:TVAGG3_0125430"/>
<evidence type="ECO:0000313" key="1">
    <source>
        <dbReference type="EMBL" id="EAY04778.1"/>
    </source>
</evidence>
<dbReference type="Proteomes" id="UP000001542">
    <property type="component" value="Unassembled WGS sequence"/>
</dbReference>
<sequence>MGLVWDLGMKGGIDSYLVDQDISKLKAEIHQLHEEGEMLDRIEIASLAFSIKVARYSEAVQFLNAIECPSLIA</sequence>
<reference evidence="1" key="1">
    <citation type="submission" date="2006-10" db="EMBL/GenBank/DDBJ databases">
        <authorList>
            <person name="Amadeo P."/>
            <person name="Zhao Q."/>
            <person name="Wortman J."/>
            <person name="Fraser-Liggett C."/>
            <person name="Carlton J."/>
        </authorList>
    </citation>
    <scope>NUCLEOTIDE SEQUENCE</scope>
    <source>
        <strain evidence="1">G3</strain>
    </source>
</reference>